<dbReference type="AlphaFoldDB" id="E1QPQ1"/>
<dbReference type="STRING" id="572478.Vdis_0957"/>
<keyword evidence="2" id="KW-1185">Reference proteome</keyword>
<proteinExistence type="predicted"/>
<reference evidence="2" key="2">
    <citation type="journal article" date="2010" name="Stand. Genomic Sci.">
        <title>Complete genome sequence of Vulcanisaeta distributa type strain (IC-017T).</title>
        <authorList>
            <person name="Mavromatis K."/>
            <person name="Sikorski J."/>
            <person name="Pabst E."/>
            <person name="Teshima H."/>
            <person name="Lapidus A."/>
            <person name="Lucas S."/>
            <person name="Nolan M."/>
            <person name="Glavina Del Rio T."/>
            <person name="Cheng J."/>
            <person name="Bruce D."/>
            <person name="Goodwin L."/>
            <person name="Pitluck S."/>
            <person name="Liolios K."/>
            <person name="Ivanova N."/>
            <person name="Mikhailova N."/>
            <person name="Pati A."/>
            <person name="Chen A."/>
            <person name="Palaniappan K."/>
            <person name="Land M."/>
            <person name="Hauser L."/>
            <person name="Chang Y."/>
            <person name="Jeffries C."/>
            <person name="Rohde M."/>
            <person name="Spring S."/>
            <person name="Goker M."/>
            <person name="Wirth R."/>
            <person name="Woyke T."/>
            <person name="Bristow J."/>
            <person name="Eisen J."/>
            <person name="Markowitz V."/>
            <person name="Hugenholtz P."/>
            <person name="Klenk H."/>
            <person name="Kyrpides N."/>
        </authorList>
    </citation>
    <scope>NUCLEOTIDE SEQUENCE [LARGE SCALE GENOMIC DNA]</scope>
    <source>
        <strain evidence="2">DSM 14429 / JCM 11212 / NBRC 100878 / IC-017</strain>
    </source>
</reference>
<organism evidence="1 2">
    <name type="scientific">Vulcanisaeta distributa (strain DSM 14429 / JCM 11212 / NBRC 100878 / IC-017)</name>
    <dbReference type="NCBI Taxonomy" id="572478"/>
    <lineage>
        <taxon>Archaea</taxon>
        <taxon>Thermoproteota</taxon>
        <taxon>Thermoprotei</taxon>
        <taxon>Thermoproteales</taxon>
        <taxon>Thermoproteaceae</taxon>
        <taxon>Vulcanisaeta</taxon>
    </lineage>
</organism>
<accession>E1QPQ1</accession>
<dbReference type="Proteomes" id="UP000006681">
    <property type="component" value="Chromosome"/>
</dbReference>
<dbReference type="HOGENOM" id="CLU_2021644_0_0_2"/>
<protein>
    <submittedName>
        <fullName evidence="1">Uncharacterized protein</fullName>
    </submittedName>
</protein>
<dbReference type="EMBL" id="CP002100">
    <property type="protein sequence ID" value="ADN50347.1"/>
    <property type="molecule type" value="Genomic_DNA"/>
</dbReference>
<dbReference type="KEGG" id="vdi:Vdis_0957"/>
<name>E1QPQ1_VULDI</name>
<dbReference type="eggNOG" id="arCOG13822">
    <property type="taxonomic scope" value="Archaea"/>
</dbReference>
<evidence type="ECO:0000313" key="2">
    <source>
        <dbReference type="Proteomes" id="UP000006681"/>
    </source>
</evidence>
<gene>
    <name evidence="1" type="ordered locus">Vdis_0957</name>
</gene>
<sequence>MLKVLLRFKDLNSLVKYLNEELNKLLIAKKILDDEAKRDSLVDIIEIGSNGNISMRRDRISEIMKGIMNELNSRIEHINQLLEEIKEEFNDSNFTGIVLLEFNNGIPNRVLLSQPLTLGDFS</sequence>
<evidence type="ECO:0000313" key="1">
    <source>
        <dbReference type="EMBL" id="ADN50347.1"/>
    </source>
</evidence>
<reference evidence="1 2" key="1">
    <citation type="journal article" date="2010" name="Stand. Genomic Sci.">
        <title>Complete genome sequence of Vulcanisaeta distributa type strain (IC-017).</title>
        <authorList>
            <person name="Mavromatis K."/>
            <person name="Sikorski J."/>
            <person name="Pabst E."/>
            <person name="Teshima H."/>
            <person name="Lapidus A."/>
            <person name="Lucas S."/>
            <person name="Nolan M."/>
            <person name="Glavina Del Rio T."/>
            <person name="Cheng J.F."/>
            <person name="Bruce D."/>
            <person name="Goodwin L."/>
            <person name="Pitluck S."/>
            <person name="Liolios K."/>
            <person name="Ivanova N."/>
            <person name="Mikhailova N."/>
            <person name="Pati A."/>
            <person name="Chen A."/>
            <person name="Palaniappan K."/>
            <person name="Land M."/>
            <person name="Hauser L."/>
            <person name="Chang Y.J."/>
            <person name="Jeffries C.D."/>
            <person name="Rohde M."/>
            <person name="Spring S."/>
            <person name="Goker M."/>
            <person name="Wirth R."/>
            <person name="Woyke T."/>
            <person name="Bristow J."/>
            <person name="Eisen J.A."/>
            <person name="Markowitz V."/>
            <person name="Hugenholtz P."/>
            <person name="Klenk H.P."/>
            <person name="Kyrpides N.C."/>
        </authorList>
    </citation>
    <scope>NUCLEOTIDE SEQUENCE [LARGE SCALE GENOMIC DNA]</scope>
    <source>
        <strain evidence="2">DSM 14429 / JCM 11212 / NBRC 100878 / IC-017</strain>
    </source>
</reference>